<dbReference type="InterPro" id="IPR050902">
    <property type="entry name" value="ABC_Transporter_SBP"/>
</dbReference>
<evidence type="ECO:0000313" key="4">
    <source>
        <dbReference type="EMBL" id="MBC8587356.1"/>
    </source>
</evidence>
<dbReference type="Pfam" id="PF01497">
    <property type="entry name" value="Peripla_BP_2"/>
    <property type="match status" value="1"/>
</dbReference>
<evidence type="ECO:0000259" key="3">
    <source>
        <dbReference type="PROSITE" id="PS50983"/>
    </source>
</evidence>
<feature type="domain" description="Fe/B12 periplasmic-binding" evidence="3">
    <location>
        <begin position="97"/>
        <end position="371"/>
    </location>
</feature>
<evidence type="ECO:0000256" key="2">
    <source>
        <dbReference type="SAM" id="SignalP"/>
    </source>
</evidence>
<keyword evidence="2" id="KW-0732">Signal</keyword>
<dbReference type="InterPro" id="IPR002491">
    <property type="entry name" value="ABC_transptr_periplasmic_BD"/>
</dbReference>
<evidence type="ECO:0000256" key="1">
    <source>
        <dbReference type="ARBA" id="ARBA00008814"/>
    </source>
</evidence>
<reference evidence="4" key="1">
    <citation type="submission" date="2020-08" db="EMBL/GenBank/DDBJ databases">
        <title>Genome public.</title>
        <authorList>
            <person name="Liu C."/>
            <person name="Sun Q."/>
        </authorList>
    </citation>
    <scope>NUCLEOTIDE SEQUENCE</scope>
    <source>
        <strain evidence="4">BX21</strain>
    </source>
</reference>
<organism evidence="4 5">
    <name type="scientific">Paratissierella segnis</name>
    <dbReference type="NCBI Taxonomy" id="2763679"/>
    <lineage>
        <taxon>Bacteria</taxon>
        <taxon>Bacillati</taxon>
        <taxon>Bacillota</taxon>
        <taxon>Tissierellia</taxon>
        <taxon>Tissierellales</taxon>
        <taxon>Tissierellaceae</taxon>
        <taxon>Paratissierella</taxon>
    </lineage>
</organism>
<comment type="caution">
    <text evidence="4">The sequence shown here is derived from an EMBL/GenBank/DDBJ whole genome shotgun (WGS) entry which is preliminary data.</text>
</comment>
<proteinExistence type="inferred from homology"/>
<dbReference type="Proteomes" id="UP000601171">
    <property type="component" value="Unassembled WGS sequence"/>
</dbReference>
<dbReference type="EMBL" id="JACRTG010000010">
    <property type="protein sequence ID" value="MBC8587356.1"/>
    <property type="molecule type" value="Genomic_DNA"/>
</dbReference>
<evidence type="ECO:0000313" key="5">
    <source>
        <dbReference type="Proteomes" id="UP000601171"/>
    </source>
</evidence>
<dbReference type="AlphaFoldDB" id="A0A926IJE7"/>
<feature type="signal peptide" evidence="2">
    <location>
        <begin position="1"/>
        <end position="25"/>
    </location>
</feature>
<dbReference type="PROSITE" id="PS50983">
    <property type="entry name" value="FE_B12_PBP"/>
    <property type="match status" value="1"/>
</dbReference>
<accession>A0A926IJE7</accession>
<feature type="chain" id="PRO_5037112155" evidence="2">
    <location>
        <begin position="26"/>
        <end position="387"/>
    </location>
</feature>
<dbReference type="Gene3D" id="3.40.50.1980">
    <property type="entry name" value="Nitrogenase molybdenum iron protein domain"/>
    <property type="match status" value="2"/>
</dbReference>
<comment type="similarity">
    <text evidence="1">Belongs to the bacterial solute-binding protein 8 family.</text>
</comment>
<gene>
    <name evidence="4" type="ORF">H8707_03775</name>
</gene>
<dbReference type="SUPFAM" id="SSF53807">
    <property type="entry name" value="Helical backbone' metal receptor"/>
    <property type="match status" value="1"/>
</dbReference>
<protein>
    <submittedName>
        <fullName evidence="4">ABC transporter substrate-binding protein</fullName>
    </submittedName>
</protein>
<keyword evidence="5" id="KW-1185">Reference proteome</keyword>
<dbReference type="PANTHER" id="PTHR30535">
    <property type="entry name" value="VITAMIN B12-BINDING PROTEIN"/>
    <property type="match status" value="1"/>
</dbReference>
<dbReference type="PANTHER" id="PTHR30535:SF34">
    <property type="entry name" value="MOLYBDATE-BINDING PROTEIN MOLA"/>
    <property type="match status" value="1"/>
</dbReference>
<dbReference type="PROSITE" id="PS51257">
    <property type="entry name" value="PROKAR_LIPOPROTEIN"/>
    <property type="match status" value="1"/>
</dbReference>
<sequence>MIKKRYMLTAMVIIIISLLSGCSQDMDKNEKFLGNQLHTEGSMELKYAKNFSVDYYKEGYALISISDGSRYLIVPEGKDIPTNLDKSITILRQPINNIYLVATSAMCLFDALDSLDTISLSGTKAEDWYIENAKAAMKAGDIIYAGKYNIPDYELIMSNNCKLAIESTMINHTPEVKDKLEELGIPVLTDQSSYESHPLGRTEWIKLYGLLTGKESEAKQLFDEQASYIDQLASQEKTDKTVAFFYISSSGNAIARKSGDYVTRMIELAGGNYIFDHLGNSESATSTVTLEMEEFYATAKDADFIIYNSTIDGELSSIEELIGKNSLLKDFKAVQNDNVWCTSKNMFQETTQFGLMISDIHRMLTNDDKDLAKLNFMYKLSATDGEK</sequence>
<name>A0A926IJE7_9FIRM</name>